<evidence type="ECO:0000313" key="4">
    <source>
        <dbReference type="Proteomes" id="UP000295390"/>
    </source>
</evidence>
<sequence length="331" mass="37498">MKNIKRIFIFLFVCLSIFAVNVSCSNDDKIVPPTDSTDTSGSDGDTDSTNGQVEGSEGEITLYKVNGDDISKVQDYKVKDKDLEYQKDVAKHKEIWELVKKIVPADQRKKMGEFLIYNGEVTGSAGFVIEIKKDLSVWQMGIAINYAYEGGFNAGGELAYTIIHEFGHVLTLDNTQLDAAVTQENCKNYFPGEGCALENSYINELHAKYWNDIWSEYQDAKKDEAAQAQFYEKYKERYVTQYASTNPGEDIAEVFATFTTQKDKPEGKTIAEKKILLMYNRSELVAFRDHIRKNLALRGKGNALAFELPQPGMWKQANTFGNPHKTKCRRH</sequence>
<keyword evidence="2" id="KW-0732">Signal</keyword>
<comment type="caution">
    <text evidence="3">The sequence shown here is derived from an EMBL/GenBank/DDBJ whole genome shotgun (WGS) entry which is preliminary data.</text>
</comment>
<dbReference type="OrthoDB" id="1114958at2"/>
<dbReference type="EMBL" id="SNYH01000004">
    <property type="protein sequence ID" value="TDQ25597.1"/>
    <property type="molecule type" value="Genomic_DNA"/>
</dbReference>
<dbReference type="Proteomes" id="UP000295390">
    <property type="component" value="Unassembled WGS sequence"/>
</dbReference>
<evidence type="ECO:0000256" key="1">
    <source>
        <dbReference type="SAM" id="MobiDB-lite"/>
    </source>
</evidence>
<accession>A0A4R6TH83</accession>
<evidence type="ECO:0008006" key="5">
    <source>
        <dbReference type="Google" id="ProtNLM"/>
    </source>
</evidence>
<evidence type="ECO:0000313" key="3">
    <source>
        <dbReference type="EMBL" id="TDQ25597.1"/>
    </source>
</evidence>
<dbReference type="AlphaFoldDB" id="A0A4R6TH83"/>
<protein>
    <recommendedName>
        <fullName evidence="5">Zinc-binding metallo-peptidase</fullName>
    </recommendedName>
</protein>
<gene>
    <name evidence="3" type="ORF">DFQ07_2022</name>
</gene>
<feature type="region of interest" description="Disordered" evidence="1">
    <location>
        <begin position="29"/>
        <end position="54"/>
    </location>
</feature>
<organism evidence="3 4">
    <name type="scientific">Tenacibaculum caenipelagi</name>
    <dbReference type="NCBI Taxonomy" id="1325435"/>
    <lineage>
        <taxon>Bacteria</taxon>
        <taxon>Pseudomonadati</taxon>
        <taxon>Bacteroidota</taxon>
        <taxon>Flavobacteriia</taxon>
        <taxon>Flavobacteriales</taxon>
        <taxon>Flavobacteriaceae</taxon>
        <taxon>Tenacibaculum</taxon>
    </lineage>
</organism>
<keyword evidence="4" id="KW-1185">Reference proteome</keyword>
<feature type="signal peptide" evidence="2">
    <location>
        <begin position="1"/>
        <end position="25"/>
    </location>
</feature>
<dbReference type="RefSeq" id="WP_133536321.1">
    <property type="nucleotide sequence ID" value="NZ_SNYH01000004.1"/>
</dbReference>
<feature type="chain" id="PRO_5020636824" description="Zinc-binding metallo-peptidase" evidence="2">
    <location>
        <begin position="26"/>
        <end position="331"/>
    </location>
</feature>
<evidence type="ECO:0000256" key="2">
    <source>
        <dbReference type="SAM" id="SignalP"/>
    </source>
</evidence>
<name>A0A4R6TH83_9FLAO</name>
<proteinExistence type="predicted"/>
<reference evidence="3 4" key="1">
    <citation type="submission" date="2019-03" db="EMBL/GenBank/DDBJ databases">
        <title>Genomic Encyclopedia of Type Strains, Phase III (KMG-III): the genomes of soil and plant-associated and newly described type strains.</title>
        <authorList>
            <person name="Whitman W."/>
        </authorList>
    </citation>
    <scope>NUCLEOTIDE SEQUENCE [LARGE SCALE GENOMIC DNA]</scope>
    <source>
        <strain evidence="3 4">CECT 8283</strain>
    </source>
</reference>
<feature type="compositionally biased region" description="Low complexity" evidence="1">
    <location>
        <begin position="34"/>
        <end position="49"/>
    </location>
</feature>